<protein>
    <submittedName>
        <fullName evidence="2">Uncharacterized protein</fullName>
    </submittedName>
</protein>
<sequence length="169" mass="18974">MRTLILLAALLVALPATAAPAGIPLWEDAYTGMSPEEILRFFPEAQRTSPDQRAKKGPEGGEELVRIPRVQIAGDPYRGHFYFRDGRLERVVLELIPQGEMTFSEGLKKTEKVRDALSRKYGEPTKRTSSGEGYKVDWDNGRTDIHLMVITKSYKVKQFDIVYEAGSDG</sequence>
<dbReference type="RefSeq" id="WP_373654291.1">
    <property type="nucleotide sequence ID" value="NZ_JBGUAW010000001.1"/>
</dbReference>
<name>A0ABV4TSH6_9GAMM</name>
<feature type="chain" id="PRO_5047144493" evidence="1">
    <location>
        <begin position="19"/>
        <end position="169"/>
    </location>
</feature>
<feature type="signal peptide" evidence="1">
    <location>
        <begin position="1"/>
        <end position="18"/>
    </location>
</feature>
<gene>
    <name evidence="2" type="ORF">ACERLL_01530</name>
</gene>
<keyword evidence="1" id="KW-0732">Signal</keyword>
<proteinExistence type="predicted"/>
<accession>A0ABV4TSH6</accession>
<organism evidence="2 3">
    <name type="scientific">Thiohalorhabdus methylotrophus</name>
    <dbReference type="NCBI Taxonomy" id="3242694"/>
    <lineage>
        <taxon>Bacteria</taxon>
        <taxon>Pseudomonadati</taxon>
        <taxon>Pseudomonadota</taxon>
        <taxon>Gammaproteobacteria</taxon>
        <taxon>Thiohalorhabdales</taxon>
        <taxon>Thiohalorhabdaceae</taxon>
        <taxon>Thiohalorhabdus</taxon>
    </lineage>
</organism>
<evidence type="ECO:0000256" key="1">
    <source>
        <dbReference type="SAM" id="SignalP"/>
    </source>
</evidence>
<evidence type="ECO:0000313" key="3">
    <source>
        <dbReference type="Proteomes" id="UP001575181"/>
    </source>
</evidence>
<comment type="caution">
    <text evidence="2">The sequence shown here is derived from an EMBL/GenBank/DDBJ whole genome shotgun (WGS) entry which is preliminary data.</text>
</comment>
<reference evidence="2 3" key="1">
    <citation type="submission" date="2024-08" db="EMBL/GenBank/DDBJ databases">
        <title>Whole-genome sequencing of halo(alkali)philic microorganisms from hypersaline lakes.</title>
        <authorList>
            <person name="Sorokin D.Y."/>
            <person name="Merkel A.Y."/>
            <person name="Messina E."/>
            <person name="Yakimov M."/>
        </authorList>
    </citation>
    <scope>NUCLEOTIDE SEQUENCE [LARGE SCALE GENOMIC DNA]</scope>
    <source>
        <strain evidence="2 3">Cl-TMA</strain>
    </source>
</reference>
<keyword evidence="3" id="KW-1185">Reference proteome</keyword>
<dbReference type="Proteomes" id="UP001575181">
    <property type="component" value="Unassembled WGS sequence"/>
</dbReference>
<evidence type="ECO:0000313" key="2">
    <source>
        <dbReference type="EMBL" id="MFA9459506.1"/>
    </source>
</evidence>
<dbReference type="EMBL" id="JBGUAW010000001">
    <property type="protein sequence ID" value="MFA9459506.1"/>
    <property type="molecule type" value="Genomic_DNA"/>
</dbReference>